<protein>
    <submittedName>
        <fullName evidence="2">Uncharacterized protein</fullName>
    </submittedName>
</protein>
<dbReference type="Proteomes" id="UP001341840">
    <property type="component" value="Unassembled WGS sequence"/>
</dbReference>
<organism evidence="2 3">
    <name type="scientific">Stylosanthes scabra</name>
    <dbReference type="NCBI Taxonomy" id="79078"/>
    <lineage>
        <taxon>Eukaryota</taxon>
        <taxon>Viridiplantae</taxon>
        <taxon>Streptophyta</taxon>
        <taxon>Embryophyta</taxon>
        <taxon>Tracheophyta</taxon>
        <taxon>Spermatophyta</taxon>
        <taxon>Magnoliopsida</taxon>
        <taxon>eudicotyledons</taxon>
        <taxon>Gunneridae</taxon>
        <taxon>Pentapetalae</taxon>
        <taxon>rosids</taxon>
        <taxon>fabids</taxon>
        <taxon>Fabales</taxon>
        <taxon>Fabaceae</taxon>
        <taxon>Papilionoideae</taxon>
        <taxon>50 kb inversion clade</taxon>
        <taxon>dalbergioids sensu lato</taxon>
        <taxon>Dalbergieae</taxon>
        <taxon>Pterocarpus clade</taxon>
        <taxon>Stylosanthes</taxon>
    </lineage>
</organism>
<accession>A0ABU6Y4H7</accession>
<reference evidence="2 3" key="1">
    <citation type="journal article" date="2023" name="Plants (Basel)">
        <title>Bridging the Gap: Combining Genomics and Transcriptomics Approaches to Understand Stylosanthes scabra, an Orphan Legume from the Brazilian Caatinga.</title>
        <authorList>
            <person name="Ferreira-Neto J.R.C."/>
            <person name="da Silva M.D."/>
            <person name="Binneck E."/>
            <person name="de Melo N.F."/>
            <person name="da Silva R.H."/>
            <person name="de Melo A.L.T.M."/>
            <person name="Pandolfi V."/>
            <person name="Bustamante F.O."/>
            <person name="Brasileiro-Vidal A.C."/>
            <person name="Benko-Iseppon A.M."/>
        </authorList>
    </citation>
    <scope>NUCLEOTIDE SEQUENCE [LARGE SCALE GENOMIC DNA]</scope>
    <source>
        <tissue evidence="2">Leaves</tissue>
    </source>
</reference>
<gene>
    <name evidence="2" type="ORF">PIB30_009175</name>
</gene>
<name>A0ABU6Y4H7_9FABA</name>
<proteinExistence type="predicted"/>
<sequence>MIWQAKAFILSLEKVTAGGTESPCFPETTTKLSPTSVSEIKKGLGLKALTTLSRKETLIPLEPSSTSDATLPPRRHSPLFSAADQAEILTNGKWPRQTPDRDTR</sequence>
<comment type="caution">
    <text evidence="2">The sequence shown here is derived from an EMBL/GenBank/DDBJ whole genome shotgun (WGS) entry which is preliminary data.</text>
</comment>
<keyword evidence="3" id="KW-1185">Reference proteome</keyword>
<evidence type="ECO:0000313" key="3">
    <source>
        <dbReference type="Proteomes" id="UP001341840"/>
    </source>
</evidence>
<dbReference type="EMBL" id="JASCZI010241676">
    <property type="protein sequence ID" value="MED6204431.1"/>
    <property type="molecule type" value="Genomic_DNA"/>
</dbReference>
<feature type="region of interest" description="Disordered" evidence="1">
    <location>
        <begin position="58"/>
        <end position="104"/>
    </location>
</feature>
<evidence type="ECO:0000313" key="2">
    <source>
        <dbReference type="EMBL" id="MED6204431.1"/>
    </source>
</evidence>
<evidence type="ECO:0000256" key="1">
    <source>
        <dbReference type="SAM" id="MobiDB-lite"/>
    </source>
</evidence>